<evidence type="ECO:0000313" key="3">
    <source>
        <dbReference type="Proteomes" id="UP000623467"/>
    </source>
</evidence>
<dbReference type="AlphaFoldDB" id="A0A8H6XUK9"/>
<evidence type="ECO:0000256" key="1">
    <source>
        <dbReference type="SAM" id="MobiDB-lite"/>
    </source>
</evidence>
<proteinExistence type="predicted"/>
<organism evidence="2 3">
    <name type="scientific">Mycena sanguinolenta</name>
    <dbReference type="NCBI Taxonomy" id="230812"/>
    <lineage>
        <taxon>Eukaryota</taxon>
        <taxon>Fungi</taxon>
        <taxon>Dikarya</taxon>
        <taxon>Basidiomycota</taxon>
        <taxon>Agaricomycotina</taxon>
        <taxon>Agaricomycetes</taxon>
        <taxon>Agaricomycetidae</taxon>
        <taxon>Agaricales</taxon>
        <taxon>Marasmiineae</taxon>
        <taxon>Mycenaceae</taxon>
        <taxon>Mycena</taxon>
    </lineage>
</organism>
<gene>
    <name evidence="2" type="ORF">MSAN_01823800</name>
</gene>
<keyword evidence="3" id="KW-1185">Reference proteome</keyword>
<sequence length="173" mass="18613">MSTSLTIIQPYLGAAKVRHLQSHPASRHPRPRAPSSGYTVPRALSAPRNPACPCAALKLRPAFRATCPPAHSAPQAGCTHILRLRPPLYLPAAAPNLAIGTRYSLHLLPPHLLTALAAPALAIAAPALAITAASSHRLVPTFGNHSFPLRFIFVPRCPFSIFMDHPLRSIFRL</sequence>
<reference evidence="2" key="1">
    <citation type="submission" date="2020-05" db="EMBL/GenBank/DDBJ databases">
        <title>Mycena genomes resolve the evolution of fungal bioluminescence.</title>
        <authorList>
            <person name="Tsai I.J."/>
        </authorList>
    </citation>
    <scope>NUCLEOTIDE SEQUENCE</scope>
    <source>
        <strain evidence="2">160909Yilan</strain>
    </source>
</reference>
<name>A0A8H6XUK9_9AGAR</name>
<protein>
    <submittedName>
        <fullName evidence="2">Uncharacterized protein</fullName>
    </submittedName>
</protein>
<feature type="region of interest" description="Disordered" evidence="1">
    <location>
        <begin position="19"/>
        <end position="40"/>
    </location>
</feature>
<comment type="caution">
    <text evidence="2">The sequence shown here is derived from an EMBL/GenBank/DDBJ whole genome shotgun (WGS) entry which is preliminary data.</text>
</comment>
<dbReference type="Proteomes" id="UP000623467">
    <property type="component" value="Unassembled WGS sequence"/>
</dbReference>
<dbReference type="EMBL" id="JACAZH010000018">
    <property type="protein sequence ID" value="KAF7346846.1"/>
    <property type="molecule type" value="Genomic_DNA"/>
</dbReference>
<evidence type="ECO:0000313" key="2">
    <source>
        <dbReference type="EMBL" id="KAF7346846.1"/>
    </source>
</evidence>
<feature type="compositionally biased region" description="Basic residues" evidence="1">
    <location>
        <begin position="19"/>
        <end position="31"/>
    </location>
</feature>
<accession>A0A8H6XUK9</accession>